<reference evidence="2 3" key="1">
    <citation type="submission" date="2020-07" db="EMBL/GenBank/DDBJ databases">
        <title>Screening of a cold-adapted Planococcus bacterium producing protease in traditional shrimp paste and protease identification by genome sequencing.</title>
        <authorList>
            <person name="Gao R."/>
            <person name="Leng W."/>
            <person name="Chu Q."/>
            <person name="Wu X."/>
            <person name="Liu H."/>
            <person name="Li X."/>
        </authorList>
    </citation>
    <scope>NUCLEOTIDE SEQUENCE [LARGE SCALE GENOMIC DNA]</scope>
    <source>
        <strain evidence="2 3">XJ11</strain>
    </source>
</reference>
<evidence type="ECO:0000313" key="2">
    <source>
        <dbReference type="EMBL" id="QMT18059.1"/>
    </source>
</evidence>
<name>A0A7D7RPJ5_PLAMR</name>
<gene>
    <name evidence="2" type="ORF">H1Q58_03290</name>
</gene>
<accession>A0A7D7RPJ5</accession>
<evidence type="ECO:0000256" key="1">
    <source>
        <dbReference type="SAM" id="Phobius"/>
    </source>
</evidence>
<dbReference type="RefSeq" id="WP_182092717.1">
    <property type="nucleotide sequence ID" value="NZ_CP059540.1"/>
</dbReference>
<dbReference type="AlphaFoldDB" id="A0A7D7RPJ5"/>
<keyword evidence="3" id="KW-1185">Reference proteome</keyword>
<protein>
    <submittedName>
        <fullName evidence="2">Uncharacterized protein</fullName>
    </submittedName>
</protein>
<evidence type="ECO:0000313" key="3">
    <source>
        <dbReference type="Proteomes" id="UP000514716"/>
    </source>
</evidence>
<sequence length="76" mass="8769">MDFLLWFMIGFILTGLLVFLLMKKRMETKLVHVKGNPDTEETARDTKHLVLWVWSVTGWGVASIALVVWWFNSTSG</sequence>
<dbReference type="EMBL" id="CP059540">
    <property type="protein sequence ID" value="QMT18059.1"/>
    <property type="molecule type" value="Genomic_DNA"/>
</dbReference>
<keyword evidence="1" id="KW-0472">Membrane</keyword>
<keyword evidence="1" id="KW-1133">Transmembrane helix</keyword>
<organism evidence="2 3">
    <name type="scientific">Planococcus maritimus</name>
    <dbReference type="NCBI Taxonomy" id="192421"/>
    <lineage>
        <taxon>Bacteria</taxon>
        <taxon>Bacillati</taxon>
        <taxon>Bacillota</taxon>
        <taxon>Bacilli</taxon>
        <taxon>Bacillales</taxon>
        <taxon>Caryophanaceae</taxon>
        <taxon>Planococcus</taxon>
    </lineage>
</organism>
<feature type="transmembrane region" description="Helical" evidence="1">
    <location>
        <begin position="6"/>
        <end position="22"/>
    </location>
</feature>
<keyword evidence="1" id="KW-0812">Transmembrane</keyword>
<dbReference type="KEGG" id="pdec:H1Q58_03290"/>
<feature type="transmembrane region" description="Helical" evidence="1">
    <location>
        <begin position="49"/>
        <end position="71"/>
    </location>
</feature>
<dbReference type="Proteomes" id="UP000514716">
    <property type="component" value="Chromosome"/>
</dbReference>
<proteinExistence type="predicted"/>